<dbReference type="EMBL" id="FQYY01000002">
    <property type="protein sequence ID" value="SHI55254.1"/>
    <property type="molecule type" value="Genomic_DNA"/>
</dbReference>
<dbReference type="InterPro" id="IPR012341">
    <property type="entry name" value="6hp_glycosidase-like_sf"/>
</dbReference>
<accession>A0A1M6C3A9</accession>
<keyword evidence="4" id="KW-1185">Reference proteome</keyword>
<dbReference type="InterPro" id="IPR008928">
    <property type="entry name" value="6-hairpin_glycosidase_sf"/>
</dbReference>
<reference evidence="3 4" key="1">
    <citation type="submission" date="2016-11" db="EMBL/GenBank/DDBJ databases">
        <authorList>
            <person name="Jaros S."/>
            <person name="Januszkiewicz K."/>
            <person name="Wedrychowicz H."/>
        </authorList>
    </citation>
    <scope>NUCLEOTIDE SEQUENCE [LARGE SCALE GENOMIC DNA]</scope>
    <source>
        <strain evidence="3 4">DSM 21425</strain>
    </source>
</reference>
<evidence type="ECO:0000313" key="4">
    <source>
        <dbReference type="Proteomes" id="UP000184225"/>
    </source>
</evidence>
<dbReference type="PANTHER" id="PTHR31616">
    <property type="entry name" value="TREHALASE"/>
    <property type="match status" value="1"/>
</dbReference>
<evidence type="ECO:0000259" key="2">
    <source>
        <dbReference type="Pfam" id="PF19291"/>
    </source>
</evidence>
<dbReference type="AlphaFoldDB" id="A0A1M6C3A9"/>
<dbReference type="Gene3D" id="1.50.10.10">
    <property type="match status" value="1"/>
</dbReference>
<dbReference type="Proteomes" id="UP000184225">
    <property type="component" value="Unassembled WGS sequence"/>
</dbReference>
<evidence type="ECO:0000313" key="3">
    <source>
        <dbReference type="EMBL" id="SHI55254.1"/>
    </source>
</evidence>
<feature type="domain" description="GH15-like" evidence="1">
    <location>
        <begin position="218"/>
        <end position="582"/>
    </location>
</feature>
<dbReference type="Pfam" id="PF19291">
    <property type="entry name" value="TREH_N"/>
    <property type="match status" value="1"/>
</dbReference>
<dbReference type="GO" id="GO:0005975">
    <property type="term" value="P:carbohydrate metabolic process"/>
    <property type="evidence" value="ECO:0007669"/>
    <property type="project" value="InterPro"/>
</dbReference>
<dbReference type="Pfam" id="PF00723">
    <property type="entry name" value="Glyco_hydro_15"/>
    <property type="match status" value="1"/>
</dbReference>
<organism evidence="3 4">
    <name type="scientific">Mesonia phycicola</name>
    <dbReference type="NCBI Taxonomy" id="579105"/>
    <lineage>
        <taxon>Bacteria</taxon>
        <taxon>Pseudomonadati</taxon>
        <taxon>Bacteroidota</taxon>
        <taxon>Flavobacteriia</taxon>
        <taxon>Flavobacteriales</taxon>
        <taxon>Flavobacteriaceae</taxon>
        <taxon>Mesonia</taxon>
    </lineage>
</organism>
<dbReference type="InterPro" id="IPR045582">
    <property type="entry name" value="Trehalase-like_N"/>
</dbReference>
<dbReference type="GO" id="GO:0004553">
    <property type="term" value="F:hydrolase activity, hydrolyzing O-glycosyl compounds"/>
    <property type="evidence" value="ECO:0007669"/>
    <property type="project" value="TreeGrafter"/>
</dbReference>
<dbReference type="InterPro" id="IPR011613">
    <property type="entry name" value="GH15-like"/>
</dbReference>
<dbReference type="PANTHER" id="PTHR31616:SF0">
    <property type="entry name" value="GLUCAN 1,4-ALPHA-GLUCOSIDASE"/>
    <property type="match status" value="1"/>
</dbReference>
<dbReference type="STRING" id="579105.SAMN04488096_102334"/>
<evidence type="ECO:0000259" key="1">
    <source>
        <dbReference type="Pfam" id="PF00723"/>
    </source>
</evidence>
<dbReference type="OrthoDB" id="3902805at2"/>
<dbReference type="RefSeq" id="WP_073148642.1">
    <property type="nucleotide sequence ID" value="NZ_FQYY01000002.1"/>
</dbReference>
<name>A0A1M6C3A9_9FLAO</name>
<sequence>MKNLDYGIIGNCKSSALVSKSGSIDWCCLPNFDSDAIFAKLLDNEKGGSFSLLTSEDYKIDQKYLPKSNIIVTRFEAEEGAFEIRDFMPRYFKEDGNSHTPAEIIRCVVLLSGKPKFRVHYNPKPAFAKEETISRIKGDYIKSHTINGKYDSVYLYSNIDYADILAENEITLEENAFFVMSYHEKILNQTIDRAFLQYQSTYTYWLNWSEKTTSYRYYNNEILRSALTLKMLSYEKSGAVLAAATTSLPETVGEVRNWDYRFCWIRDASMVIKVVSELGHVKSAQRFLQFIIDIIPDKGDKMQIMYGINGERNLTEHILDHLDGYEGSKPVRTGNAAYLQKQNDIFGILMEVVYQQFVRFENTLENIEELWTITCGTVHTVEENWKAPDKGIWELRTEDRHFTFSKLLCWVAVDRAIKIGELIHKTANLEHWKELRTEIFNDIYENAWNEEVQAYTQFYGSTDLDASTLLMEDYGFIDAKDPRYIKTVEATERELLKDGLMYRYKNKDDFGEPSSSFTICSFWFINSLFKIGKKEKAIKLFNKLLSYSNHLGLFSEDIDFKTKRLLGNFPQAYSHLALIETAKNFSGGITEEEELIEFIHHF</sequence>
<gene>
    <name evidence="3" type="ORF">SAMN04488096_102334</name>
</gene>
<feature type="domain" description="Trehalase-like N-terminal" evidence="2">
    <location>
        <begin position="8"/>
        <end position="141"/>
    </location>
</feature>
<protein>
    <submittedName>
        <fullName evidence="3">Glucoamylase (Glucan-1,4-alpha-glucosidase), GH15 family</fullName>
    </submittedName>
</protein>
<proteinExistence type="predicted"/>
<dbReference type="SUPFAM" id="SSF48208">
    <property type="entry name" value="Six-hairpin glycosidases"/>
    <property type="match status" value="1"/>
</dbReference>